<dbReference type="VEuPathDB" id="VectorBase:HLOH_048368"/>
<keyword evidence="3" id="KW-1185">Reference proteome</keyword>
<organism evidence="2 3">
    <name type="scientific">Haemaphysalis longicornis</name>
    <name type="common">Bush tick</name>
    <dbReference type="NCBI Taxonomy" id="44386"/>
    <lineage>
        <taxon>Eukaryota</taxon>
        <taxon>Metazoa</taxon>
        <taxon>Ecdysozoa</taxon>
        <taxon>Arthropoda</taxon>
        <taxon>Chelicerata</taxon>
        <taxon>Arachnida</taxon>
        <taxon>Acari</taxon>
        <taxon>Parasitiformes</taxon>
        <taxon>Ixodida</taxon>
        <taxon>Ixodoidea</taxon>
        <taxon>Ixodidae</taxon>
        <taxon>Haemaphysalinae</taxon>
        <taxon>Haemaphysalis</taxon>
    </lineage>
</organism>
<feature type="region of interest" description="Disordered" evidence="1">
    <location>
        <begin position="1"/>
        <end position="32"/>
    </location>
</feature>
<proteinExistence type="predicted"/>
<accession>A0A9J6GN97</accession>
<evidence type="ECO:0000313" key="3">
    <source>
        <dbReference type="Proteomes" id="UP000821853"/>
    </source>
</evidence>
<comment type="caution">
    <text evidence="2">The sequence shown here is derived from an EMBL/GenBank/DDBJ whole genome shotgun (WGS) entry which is preliminary data.</text>
</comment>
<dbReference type="Proteomes" id="UP000821853">
    <property type="component" value="Unassembled WGS sequence"/>
</dbReference>
<sequence>MRPCECESRGAEVKRRPASEHTDREAAKRREREVVNLTRCHSPPREGAADARRVATIGAFAQITTPPPLPPLVDGTRDRFSASVAAITQADAGPGATCVRGSLLESPA</sequence>
<evidence type="ECO:0000313" key="2">
    <source>
        <dbReference type="EMBL" id="KAH9376851.1"/>
    </source>
</evidence>
<name>A0A9J6GN97_HAELO</name>
<dbReference type="AlphaFoldDB" id="A0A9J6GN97"/>
<dbReference type="EMBL" id="JABSTR010000008">
    <property type="protein sequence ID" value="KAH9376851.1"/>
    <property type="molecule type" value="Genomic_DNA"/>
</dbReference>
<reference evidence="2 3" key="1">
    <citation type="journal article" date="2020" name="Cell">
        <title>Large-Scale Comparative Analyses of Tick Genomes Elucidate Their Genetic Diversity and Vector Capacities.</title>
        <authorList>
            <consortium name="Tick Genome and Microbiome Consortium (TIGMIC)"/>
            <person name="Jia N."/>
            <person name="Wang J."/>
            <person name="Shi W."/>
            <person name="Du L."/>
            <person name="Sun Y."/>
            <person name="Zhan W."/>
            <person name="Jiang J.F."/>
            <person name="Wang Q."/>
            <person name="Zhang B."/>
            <person name="Ji P."/>
            <person name="Bell-Sakyi L."/>
            <person name="Cui X.M."/>
            <person name="Yuan T.T."/>
            <person name="Jiang B.G."/>
            <person name="Yang W.F."/>
            <person name="Lam T.T."/>
            <person name="Chang Q.C."/>
            <person name="Ding S.J."/>
            <person name="Wang X.J."/>
            <person name="Zhu J.G."/>
            <person name="Ruan X.D."/>
            <person name="Zhao L."/>
            <person name="Wei J.T."/>
            <person name="Ye R.Z."/>
            <person name="Que T.C."/>
            <person name="Du C.H."/>
            <person name="Zhou Y.H."/>
            <person name="Cheng J.X."/>
            <person name="Dai P.F."/>
            <person name="Guo W.B."/>
            <person name="Han X.H."/>
            <person name="Huang E.J."/>
            <person name="Li L.F."/>
            <person name="Wei W."/>
            <person name="Gao Y.C."/>
            <person name="Liu J.Z."/>
            <person name="Shao H.Z."/>
            <person name="Wang X."/>
            <person name="Wang C.C."/>
            <person name="Yang T.C."/>
            <person name="Huo Q.B."/>
            <person name="Li W."/>
            <person name="Chen H.Y."/>
            <person name="Chen S.E."/>
            <person name="Zhou L.G."/>
            <person name="Ni X.B."/>
            <person name="Tian J.H."/>
            <person name="Sheng Y."/>
            <person name="Liu T."/>
            <person name="Pan Y.S."/>
            <person name="Xia L.Y."/>
            <person name="Li J."/>
            <person name="Zhao F."/>
            <person name="Cao W.C."/>
        </authorList>
    </citation>
    <scope>NUCLEOTIDE SEQUENCE [LARGE SCALE GENOMIC DNA]</scope>
    <source>
        <strain evidence="2">HaeL-2018</strain>
    </source>
</reference>
<gene>
    <name evidence="2" type="ORF">HPB48_009759</name>
</gene>
<evidence type="ECO:0000256" key="1">
    <source>
        <dbReference type="SAM" id="MobiDB-lite"/>
    </source>
</evidence>
<protein>
    <submittedName>
        <fullName evidence="2">Uncharacterized protein</fullName>
    </submittedName>
</protein>